<feature type="transmembrane region" description="Helical" evidence="8">
    <location>
        <begin position="73"/>
        <end position="93"/>
    </location>
</feature>
<evidence type="ECO:0000256" key="5">
    <source>
        <dbReference type="ARBA" id="ARBA00022989"/>
    </source>
</evidence>
<feature type="transmembrane region" description="Helical" evidence="8">
    <location>
        <begin position="164"/>
        <end position="186"/>
    </location>
</feature>
<dbReference type="PANTHER" id="PTHR23517:SF13">
    <property type="entry name" value="MAJOR FACILITATOR SUPERFAMILY MFS_1"/>
    <property type="match status" value="1"/>
</dbReference>
<feature type="transmembrane region" description="Helical" evidence="8">
    <location>
        <begin position="38"/>
        <end position="61"/>
    </location>
</feature>
<sequence length="429" mass="43232">MSRGDEGAAGNAAVRTSGRAGERGAGRPAGIPGGRRRVAFFGLAWVSVAFIAASAAPSPIYVLFQAAWHVDSWLLGLAFSIYAFTLLLALLTVGSLSDHLGRRPVLIGAVLAELAALALLLVATDITHVLIARALQGFATGVATATVSAALADLSPARNRQLGATVGSVTPLAGLAVGSLASGLIIQTVDTPIPVVFTALLGVLAVALVFVLAAPETIARRPVAARSLAPRLHVPAGSRPAFLASSFLNVGVWLTTSLVLGLLPQIDRDVFGIRSGIANGGIIALLTGVGAVSVVLSRRFSARQSALVSAIALVAGAAVEAAAIVTLDVGLFSTGAAIAGVGAGVGFSGYIRLVIQTAQPDDRAGVFSAMYVVSYLTFGLPVIVAGIVMPVFGTAPVAVAFCALTIAASAIGFVVIDRYTRSLAGGGRS</sequence>
<feature type="transmembrane region" description="Helical" evidence="8">
    <location>
        <begin position="331"/>
        <end position="355"/>
    </location>
</feature>
<dbReference type="InterPro" id="IPR020846">
    <property type="entry name" value="MFS_dom"/>
</dbReference>
<dbReference type="RefSeq" id="WP_259540034.1">
    <property type="nucleotide sequence ID" value="NZ_JANLCJ010000005.1"/>
</dbReference>
<feature type="transmembrane region" description="Helical" evidence="8">
    <location>
        <begin position="367"/>
        <end position="389"/>
    </location>
</feature>
<evidence type="ECO:0000256" key="1">
    <source>
        <dbReference type="ARBA" id="ARBA00004651"/>
    </source>
</evidence>
<feature type="transmembrane region" description="Helical" evidence="8">
    <location>
        <begin position="395"/>
        <end position="416"/>
    </location>
</feature>
<comment type="subcellular location">
    <subcellularLocation>
        <location evidence="1">Cell membrane</location>
        <topology evidence="1">Multi-pass membrane protein</topology>
    </subcellularLocation>
</comment>
<organism evidence="10 11">
    <name type="scientific">Herbiconiux daphne</name>
    <dbReference type="NCBI Taxonomy" id="2970914"/>
    <lineage>
        <taxon>Bacteria</taxon>
        <taxon>Bacillati</taxon>
        <taxon>Actinomycetota</taxon>
        <taxon>Actinomycetes</taxon>
        <taxon>Micrococcales</taxon>
        <taxon>Microbacteriaceae</taxon>
        <taxon>Herbiconiux</taxon>
    </lineage>
</organism>
<keyword evidence="3" id="KW-1003">Cell membrane</keyword>
<evidence type="ECO:0000313" key="10">
    <source>
        <dbReference type="EMBL" id="MCS5735126.1"/>
    </source>
</evidence>
<name>A0ABT2H5C0_9MICO</name>
<gene>
    <name evidence="10" type="ORF">N1032_15375</name>
</gene>
<evidence type="ECO:0000256" key="8">
    <source>
        <dbReference type="SAM" id="Phobius"/>
    </source>
</evidence>
<protein>
    <submittedName>
        <fullName evidence="10">MFS transporter</fullName>
    </submittedName>
</protein>
<accession>A0ABT2H5C0</accession>
<dbReference type="EMBL" id="JANLCJ010000005">
    <property type="protein sequence ID" value="MCS5735126.1"/>
    <property type="molecule type" value="Genomic_DNA"/>
</dbReference>
<dbReference type="Pfam" id="PF07690">
    <property type="entry name" value="MFS_1"/>
    <property type="match status" value="1"/>
</dbReference>
<dbReference type="Proteomes" id="UP001165586">
    <property type="component" value="Unassembled WGS sequence"/>
</dbReference>
<comment type="caution">
    <text evidence="10">The sequence shown here is derived from an EMBL/GenBank/DDBJ whole genome shotgun (WGS) entry which is preliminary data.</text>
</comment>
<evidence type="ECO:0000256" key="7">
    <source>
        <dbReference type="SAM" id="MobiDB-lite"/>
    </source>
</evidence>
<feature type="transmembrane region" description="Helical" evidence="8">
    <location>
        <begin position="130"/>
        <end position="152"/>
    </location>
</feature>
<dbReference type="PANTHER" id="PTHR23517">
    <property type="entry name" value="RESISTANCE PROTEIN MDTM, PUTATIVE-RELATED-RELATED"/>
    <property type="match status" value="1"/>
</dbReference>
<dbReference type="Gene3D" id="1.20.1250.20">
    <property type="entry name" value="MFS general substrate transporter like domains"/>
    <property type="match status" value="1"/>
</dbReference>
<feature type="transmembrane region" description="Helical" evidence="8">
    <location>
        <begin position="192"/>
        <end position="213"/>
    </location>
</feature>
<evidence type="ECO:0000256" key="2">
    <source>
        <dbReference type="ARBA" id="ARBA00022448"/>
    </source>
</evidence>
<dbReference type="PROSITE" id="PS50850">
    <property type="entry name" value="MFS"/>
    <property type="match status" value="1"/>
</dbReference>
<dbReference type="InterPro" id="IPR050171">
    <property type="entry name" value="MFS_Transporters"/>
</dbReference>
<evidence type="ECO:0000259" key="9">
    <source>
        <dbReference type="PROSITE" id="PS50850"/>
    </source>
</evidence>
<feature type="transmembrane region" description="Helical" evidence="8">
    <location>
        <begin position="105"/>
        <end position="124"/>
    </location>
</feature>
<keyword evidence="4 8" id="KW-0812">Transmembrane</keyword>
<evidence type="ECO:0000256" key="6">
    <source>
        <dbReference type="ARBA" id="ARBA00023136"/>
    </source>
</evidence>
<feature type="transmembrane region" description="Helical" evidence="8">
    <location>
        <begin position="307"/>
        <end position="325"/>
    </location>
</feature>
<dbReference type="InterPro" id="IPR011701">
    <property type="entry name" value="MFS"/>
</dbReference>
<dbReference type="SUPFAM" id="SSF103473">
    <property type="entry name" value="MFS general substrate transporter"/>
    <property type="match status" value="1"/>
</dbReference>
<proteinExistence type="predicted"/>
<keyword evidence="2" id="KW-0813">Transport</keyword>
<evidence type="ECO:0000256" key="3">
    <source>
        <dbReference type="ARBA" id="ARBA00022475"/>
    </source>
</evidence>
<feature type="transmembrane region" description="Helical" evidence="8">
    <location>
        <begin position="276"/>
        <end position="295"/>
    </location>
</feature>
<dbReference type="InterPro" id="IPR036259">
    <property type="entry name" value="MFS_trans_sf"/>
</dbReference>
<evidence type="ECO:0000313" key="11">
    <source>
        <dbReference type="Proteomes" id="UP001165586"/>
    </source>
</evidence>
<keyword evidence="6 8" id="KW-0472">Membrane</keyword>
<feature type="transmembrane region" description="Helical" evidence="8">
    <location>
        <begin position="241"/>
        <end position="264"/>
    </location>
</feature>
<keyword evidence="5 8" id="KW-1133">Transmembrane helix</keyword>
<keyword evidence="11" id="KW-1185">Reference proteome</keyword>
<feature type="region of interest" description="Disordered" evidence="7">
    <location>
        <begin position="1"/>
        <end position="29"/>
    </location>
</feature>
<evidence type="ECO:0000256" key="4">
    <source>
        <dbReference type="ARBA" id="ARBA00022692"/>
    </source>
</evidence>
<feature type="domain" description="Major facilitator superfamily (MFS) profile" evidence="9">
    <location>
        <begin position="37"/>
        <end position="429"/>
    </location>
</feature>
<reference evidence="10" key="1">
    <citation type="submission" date="2022-08" db="EMBL/GenBank/DDBJ databases">
        <authorList>
            <person name="Deng Y."/>
            <person name="Han X.-F."/>
            <person name="Zhang Y.-Q."/>
        </authorList>
    </citation>
    <scope>NUCLEOTIDE SEQUENCE</scope>
    <source>
        <strain evidence="10">CPCC 203386</strain>
    </source>
</reference>